<proteinExistence type="predicted"/>
<protein>
    <submittedName>
        <fullName evidence="1">Uncharacterized protein</fullName>
    </submittedName>
</protein>
<reference evidence="2" key="1">
    <citation type="submission" date="2023-09" db="EMBL/GenBank/DDBJ databases">
        <title>Paenibacillus sp. chi10 Genome sequencing and assembly.</title>
        <authorList>
            <person name="Kim I."/>
        </authorList>
    </citation>
    <scope>NUCLEOTIDE SEQUENCE [LARGE SCALE GENOMIC DNA]</scope>
    <source>
        <strain evidence="2">chi10</strain>
    </source>
</reference>
<dbReference type="RefSeq" id="WP_315743711.1">
    <property type="nucleotide sequence ID" value="NZ_JAVYAA010000001.1"/>
</dbReference>
<comment type="caution">
    <text evidence="1">The sequence shown here is derived from an EMBL/GenBank/DDBJ whole genome shotgun (WGS) entry which is preliminary data.</text>
</comment>
<evidence type="ECO:0000313" key="1">
    <source>
        <dbReference type="EMBL" id="MDT8975632.1"/>
    </source>
</evidence>
<gene>
    <name evidence="1" type="ORF">RQP50_05170</name>
</gene>
<organism evidence="1 2">
    <name type="scientific">Paenibacillus suaedae</name>
    <dbReference type="NCBI Taxonomy" id="3077233"/>
    <lineage>
        <taxon>Bacteria</taxon>
        <taxon>Bacillati</taxon>
        <taxon>Bacillota</taxon>
        <taxon>Bacilli</taxon>
        <taxon>Bacillales</taxon>
        <taxon>Paenibacillaceae</taxon>
        <taxon>Paenibacillus</taxon>
    </lineage>
</organism>
<evidence type="ECO:0000313" key="2">
    <source>
        <dbReference type="Proteomes" id="UP001250538"/>
    </source>
</evidence>
<dbReference type="AlphaFoldDB" id="A0AAJ2JSW1"/>
<dbReference type="EMBL" id="JAVYAA010000001">
    <property type="protein sequence ID" value="MDT8975632.1"/>
    <property type="molecule type" value="Genomic_DNA"/>
</dbReference>
<sequence>MRLQDPFFNTATIHTIRNGVEVHELWLLINARYDETAKRFKRINVDNFSFGWQMQACGTYPGEENIGDLDNQGMNLWKANGKKAYSVGDPARNQTGEDIGALQPDGSWREFGIMLGWNNLFMCDSYGGVTIGGSGIEIDGSGISPLSRLSLGKFSGGSLVPQRPIQDYVFAYNGMCWNVQHGLWNKDIGEQSGLFYGLAAPIHYNDKADGSFNPDSNKANMDKAEVVVMKLPGGKSAQIENWEYLVQITSSGNAKVHGYDVPLTQAITVSLNQNQAADVFYPNSTWNKRNAHILGVKGMKADGTTKSVQSYDASYYDYGIYLSMPAGYAQAEVLLSRIGMSSE</sequence>
<keyword evidence="2" id="KW-1185">Reference proteome</keyword>
<name>A0AAJ2JSW1_9BACL</name>
<dbReference type="Proteomes" id="UP001250538">
    <property type="component" value="Unassembled WGS sequence"/>
</dbReference>
<accession>A0AAJ2JSW1</accession>